<protein>
    <submittedName>
        <fullName evidence="2">Uncharacterized protein</fullName>
    </submittedName>
</protein>
<evidence type="ECO:0000313" key="2">
    <source>
        <dbReference type="EnsemblMetazoa" id="Aqu2.1.33523_001"/>
    </source>
</evidence>
<organism evidence="2">
    <name type="scientific">Amphimedon queenslandica</name>
    <name type="common">Sponge</name>
    <dbReference type="NCBI Taxonomy" id="400682"/>
    <lineage>
        <taxon>Eukaryota</taxon>
        <taxon>Metazoa</taxon>
        <taxon>Porifera</taxon>
        <taxon>Demospongiae</taxon>
        <taxon>Heteroscleromorpha</taxon>
        <taxon>Haplosclerida</taxon>
        <taxon>Niphatidae</taxon>
        <taxon>Amphimedon</taxon>
    </lineage>
</organism>
<evidence type="ECO:0000256" key="1">
    <source>
        <dbReference type="SAM" id="MobiDB-lite"/>
    </source>
</evidence>
<name>A0A1X7V0H5_AMPQE</name>
<feature type="compositionally biased region" description="Gly residues" evidence="1">
    <location>
        <begin position="105"/>
        <end position="114"/>
    </location>
</feature>
<dbReference type="AlphaFoldDB" id="A0A1X7V0H5"/>
<dbReference type="EnsemblMetazoa" id="Aqu2.1.33523_001">
    <property type="protein sequence ID" value="Aqu2.1.33523_001"/>
    <property type="gene ID" value="Aqu2.1.33523"/>
</dbReference>
<feature type="compositionally biased region" description="Gly residues" evidence="1">
    <location>
        <begin position="14"/>
        <end position="36"/>
    </location>
</feature>
<reference evidence="2" key="1">
    <citation type="submission" date="2017-05" db="UniProtKB">
        <authorList>
            <consortium name="EnsemblMetazoa"/>
        </authorList>
    </citation>
    <scope>IDENTIFICATION</scope>
</reference>
<dbReference type="InParanoid" id="A0A1X7V0H5"/>
<accession>A0A1X7V0H5</accession>
<feature type="compositionally biased region" description="Gly residues" evidence="1">
    <location>
        <begin position="50"/>
        <end position="67"/>
    </location>
</feature>
<feature type="region of interest" description="Disordered" evidence="1">
    <location>
        <begin position="1"/>
        <end position="84"/>
    </location>
</feature>
<proteinExistence type="predicted"/>
<feature type="compositionally biased region" description="Low complexity" evidence="1">
    <location>
        <begin position="1"/>
        <end position="13"/>
    </location>
</feature>
<feature type="region of interest" description="Disordered" evidence="1">
    <location>
        <begin position="102"/>
        <end position="122"/>
    </location>
</feature>
<sequence length="143" mass="13102">ATLEEPGSGAPAAPGGGGGGGGGGPPGGGGGGGGPPGDCISALPLEREGLAGGPPGNGADLGRGGDLNEGLDQGVSSGGDPSGEELMAFLTEKAEGADFVITARGGRGGGGTGSNGACELEPNVRAPASNRTIREREGGAAVG</sequence>